<dbReference type="OrthoDB" id="2129641at2759"/>
<proteinExistence type="predicted"/>
<feature type="compositionally biased region" description="Pro residues" evidence="1">
    <location>
        <begin position="419"/>
        <end position="430"/>
    </location>
</feature>
<keyword evidence="2" id="KW-0732">Signal</keyword>
<feature type="chain" id="PRO_5025664994" evidence="2">
    <location>
        <begin position="20"/>
        <end position="631"/>
    </location>
</feature>
<accession>A0A6A6UPA8</accession>
<feature type="signal peptide" evidence="2">
    <location>
        <begin position="1"/>
        <end position="19"/>
    </location>
</feature>
<gene>
    <name evidence="3" type="ORF">BT63DRAFT_461787</name>
</gene>
<dbReference type="EMBL" id="MU004230">
    <property type="protein sequence ID" value="KAF2674125.1"/>
    <property type="molecule type" value="Genomic_DNA"/>
</dbReference>
<dbReference type="Proteomes" id="UP000799302">
    <property type="component" value="Unassembled WGS sequence"/>
</dbReference>
<name>A0A6A6UPA8_9PEZI</name>
<feature type="region of interest" description="Disordered" evidence="1">
    <location>
        <begin position="404"/>
        <end position="436"/>
    </location>
</feature>
<evidence type="ECO:0000256" key="1">
    <source>
        <dbReference type="SAM" id="MobiDB-lite"/>
    </source>
</evidence>
<reference evidence="3" key="1">
    <citation type="journal article" date="2020" name="Stud. Mycol.">
        <title>101 Dothideomycetes genomes: a test case for predicting lifestyles and emergence of pathogens.</title>
        <authorList>
            <person name="Haridas S."/>
            <person name="Albert R."/>
            <person name="Binder M."/>
            <person name="Bloem J."/>
            <person name="Labutti K."/>
            <person name="Salamov A."/>
            <person name="Andreopoulos B."/>
            <person name="Baker S."/>
            <person name="Barry K."/>
            <person name="Bills G."/>
            <person name="Bluhm B."/>
            <person name="Cannon C."/>
            <person name="Castanera R."/>
            <person name="Culley D."/>
            <person name="Daum C."/>
            <person name="Ezra D."/>
            <person name="Gonzalez J."/>
            <person name="Henrissat B."/>
            <person name="Kuo A."/>
            <person name="Liang C."/>
            <person name="Lipzen A."/>
            <person name="Lutzoni F."/>
            <person name="Magnuson J."/>
            <person name="Mondo S."/>
            <person name="Nolan M."/>
            <person name="Ohm R."/>
            <person name="Pangilinan J."/>
            <person name="Park H.-J."/>
            <person name="Ramirez L."/>
            <person name="Alfaro M."/>
            <person name="Sun H."/>
            <person name="Tritt A."/>
            <person name="Yoshinaga Y."/>
            <person name="Zwiers L.-H."/>
            <person name="Turgeon B."/>
            <person name="Goodwin S."/>
            <person name="Spatafora J."/>
            <person name="Crous P."/>
            <person name="Grigoriev I."/>
        </authorList>
    </citation>
    <scope>NUCLEOTIDE SEQUENCE</scope>
    <source>
        <strain evidence="3">CBS 115976</strain>
    </source>
</reference>
<dbReference type="AlphaFoldDB" id="A0A6A6UPA8"/>
<evidence type="ECO:0000313" key="4">
    <source>
        <dbReference type="Proteomes" id="UP000799302"/>
    </source>
</evidence>
<sequence>MRIPKLFMAAFVAINQALAQTVVPFTIDGLLDSVKITNASQFNSGGTVTAYGHAITIPENMLVQFPAAYIPFQKFALDYLTNPGLYTGFEVSLDGNFVNNVPIAGMMSISQFLAGSGAGIVGSVNTDGTMQILGGPLLRINTPNGVYATPYILRPFFTADEENPSISSLSGYPMCIPRSANDPDCPASNRPANGAQVYTPANCSAMAPFLAGDFITWSGIENGPNEILAYEIVAETIQQQTSGDAGQAVYVRLEDVVIGINDGSTTTEVGQTKFTGYSSDSTVGVTIYRVDLDPCTGVDIETQIAIGSLKAGDARNKFDIRISDASVSKEAREYRVRANKGVKIVAKGLQAGQYQAPISELIWPETNVPGIPWRPNPFQLFSQLKDGFAEDGFQYKQLNPWPGAGAPAPSKICTGDELNPPPPPPPPPGATPVANAGPALLSQLAGARIALTGKNTNTVLSDSQLTFAWTGPAGITINDADKSTMNYINPWQDPQTVPTSTRTFTLKVCVSGTTTCNSSSTTVTTDKFVDNIAITSYQYASKQSGTLSLAAISNNLLTGSNGANLQFQIAGTTTWTFMVQDQANPGQYTFSNRNMGRQPTSISVRSSKNPTPVSTTAFVKRALRGLKQRAF</sequence>
<protein>
    <submittedName>
        <fullName evidence="3">Uncharacterized protein</fullName>
    </submittedName>
</protein>
<organism evidence="3 4">
    <name type="scientific">Microthyrium microscopicum</name>
    <dbReference type="NCBI Taxonomy" id="703497"/>
    <lineage>
        <taxon>Eukaryota</taxon>
        <taxon>Fungi</taxon>
        <taxon>Dikarya</taxon>
        <taxon>Ascomycota</taxon>
        <taxon>Pezizomycotina</taxon>
        <taxon>Dothideomycetes</taxon>
        <taxon>Dothideomycetes incertae sedis</taxon>
        <taxon>Microthyriales</taxon>
        <taxon>Microthyriaceae</taxon>
        <taxon>Microthyrium</taxon>
    </lineage>
</organism>
<evidence type="ECO:0000313" key="3">
    <source>
        <dbReference type="EMBL" id="KAF2674125.1"/>
    </source>
</evidence>
<evidence type="ECO:0000256" key="2">
    <source>
        <dbReference type="SAM" id="SignalP"/>
    </source>
</evidence>
<keyword evidence="4" id="KW-1185">Reference proteome</keyword>